<accession>Q8TQE9</accession>
<name>Q8TQE9_METAC</name>
<dbReference type="EnsemblBacteria" id="AAM05008">
    <property type="protein sequence ID" value="AAM05008"/>
    <property type="gene ID" value="MA_1595"/>
</dbReference>
<gene>
    <name evidence="1" type="ordered locus">MA_1595</name>
</gene>
<organism evidence="1 2">
    <name type="scientific">Methanosarcina acetivorans (strain ATCC 35395 / DSM 2834 / JCM 12185 / C2A)</name>
    <dbReference type="NCBI Taxonomy" id="188937"/>
    <lineage>
        <taxon>Archaea</taxon>
        <taxon>Methanobacteriati</taxon>
        <taxon>Methanobacteriota</taxon>
        <taxon>Stenosarchaea group</taxon>
        <taxon>Methanomicrobia</taxon>
        <taxon>Methanosarcinales</taxon>
        <taxon>Methanosarcinaceae</taxon>
        <taxon>Methanosarcina</taxon>
    </lineage>
</organism>
<protein>
    <submittedName>
        <fullName evidence="1">Uncharacterized protein</fullName>
    </submittedName>
</protein>
<dbReference type="HOGENOM" id="CLU_2748121_0_0_2"/>
<dbReference type="AlphaFoldDB" id="Q8TQE9"/>
<dbReference type="InParanoid" id="Q8TQE9"/>
<dbReference type="Proteomes" id="UP000002487">
    <property type="component" value="Chromosome"/>
</dbReference>
<sequence>MPGVCSVLLLSIVFFLNCDPESAFRGFSHLYALKDDLHPDFVYFVIKRIVVKLLSEFSRKAKIQLVGVGG</sequence>
<evidence type="ECO:0000313" key="1">
    <source>
        <dbReference type="EMBL" id="AAM05008.1"/>
    </source>
</evidence>
<proteinExistence type="predicted"/>
<keyword evidence="2" id="KW-1185">Reference proteome</keyword>
<dbReference type="KEGG" id="mac:MA_1595"/>
<evidence type="ECO:0000313" key="2">
    <source>
        <dbReference type="Proteomes" id="UP000002487"/>
    </source>
</evidence>
<reference evidence="1 2" key="1">
    <citation type="journal article" date="2002" name="Genome Res.">
        <title>The genome of Methanosarcina acetivorans reveals extensive metabolic and physiological diversity.</title>
        <authorList>
            <person name="Galagan J.E."/>
            <person name="Nusbaum C."/>
            <person name="Roy A."/>
            <person name="Endrizzi M.G."/>
            <person name="Macdonald P."/>
            <person name="FitzHugh W."/>
            <person name="Calvo S."/>
            <person name="Engels R."/>
            <person name="Smirnov S."/>
            <person name="Atnoor D."/>
            <person name="Brown A."/>
            <person name="Allen N."/>
            <person name="Naylor J."/>
            <person name="Stange-Thomann N."/>
            <person name="DeArellano K."/>
            <person name="Johnson R."/>
            <person name="Linton L."/>
            <person name="McEwan P."/>
            <person name="McKernan K."/>
            <person name="Talamas J."/>
            <person name="Tirrell A."/>
            <person name="Ye W."/>
            <person name="Zimmer A."/>
            <person name="Barber R.D."/>
            <person name="Cann I."/>
            <person name="Graham D.E."/>
            <person name="Grahame D.A."/>
            <person name="Guss A."/>
            <person name="Hedderich R."/>
            <person name="Ingram-Smith C."/>
            <person name="Kuettner C.H."/>
            <person name="Krzycki J.A."/>
            <person name="Leigh J.A."/>
            <person name="Li W."/>
            <person name="Liu J."/>
            <person name="Mukhopadhyay B."/>
            <person name="Reeve J.N."/>
            <person name="Smith K."/>
            <person name="Springer T.A."/>
            <person name="Umayam L.A."/>
            <person name="White O."/>
            <person name="White R.H."/>
            <person name="de Macario E.C."/>
            <person name="Ferry J.G."/>
            <person name="Jarrell K.F."/>
            <person name="Jing H."/>
            <person name="Macario A.J.L."/>
            <person name="Paulsen I."/>
            <person name="Pritchett M."/>
            <person name="Sowers K.R."/>
            <person name="Swanson R.V."/>
            <person name="Zinder S.H."/>
            <person name="Lander E."/>
            <person name="Metcalf W.W."/>
            <person name="Birren B."/>
        </authorList>
    </citation>
    <scope>NUCLEOTIDE SEQUENCE [LARGE SCALE GENOMIC DNA]</scope>
    <source>
        <strain evidence="2">ATCC 35395 / DSM 2834 / JCM 12185 / C2A</strain>
    </source>
</reference>
<dbReference type="EMBL" id="AE010299">
    <property type="protein sequence ID" value="AAM05008.1"/>
    <property type="molecule type" value="Genomic_DNA"/>
</dbReference>